<dbReference type="AlphaFoldDB" id="A0A562VEW6"/>
<dbReference type="EMBL" id="VLLL01000005">
    <property type="protein sequence ID" value="TWJ16371.1"/>
    <property type="molecule type" value="Genomic_DNA"/>
</dbReference>
<keyword evidence="2" id="KW-1185">Reference proteome</keyword>
<accession>A0A562VEW6</accession>
<proteinExistence type="predicted"/>
<gene>
    <name evidence="1" type="ORF">LX16_2100</name>
</gene>
<dbReference type="Proteomes" id="UP000321617">
    <property type="component" value="Unassembled WGS sequence"/>
</dbReference>
<evidence type="ECO:0000313" key="2">
    <source>
        <dbReference type="Proteomes" id="UP000321617"/>
    </source>
</evidence>
<comment type="caution">
    <text evidence="1">The sequence shown here is derived from an EMBL/GenBank/DDBJ whole genome shotgun (WGS) entry which is preliminary data.</text>
</comment>
<evidence type="ECO:0000313" key="1">
    <source>
        <dbReference type="EMBL" id="TWJ16371.1"/>
    </source>
</evidence>
<name>A0A562VEW6_9ACTN</name>
<reference evidence="1 2" key="1">
    <citation type="journal article" date="2013" name="Stand. Genomic Sci.">
        <title>Genomic Encyclopedia of Type Strains, Phase I: The one thousand microbial genomes (KMG-I) project.</title>
        <authorList>
            <person name="Kyrpides N.C."/>
            <person name="Woyke T."/>
            <person name="Eisen J.A."/>
            <person name="Garrity G."/>
            <person name="Lilburn T.G."/>
            <person name="Beck B.J."/>
            <person name="Whitman W.B."/>
            <person name="Hugenholtz P."/>
            <person name="Klenk H.P."/>
        </authorList>
    </citation>
    <scope>NUCLEOTIDE SEQUENCE [LARGE SCALE GENOMIC DNA]</scope>
    <source>
        <strain evidence="1 2">DSM 45044</strain>
    </source>
</reference>
<sequence length="68" mass="7106">MSILNRLADRALARLLADSTAEAGAGCPTECGAWSACVMSPAHCTGGWHRNRTCVNSACNTYTQVGCC</sequence>
<dbReference type="OrthoDB" id="9926737at2"/>
<dbReference type="RefSeq" id="WP_147136682.1">
    <property type="nucleotide sequence ID" value="NZ_BAABIJ010000001.1"/>
</dbReference>
<protein>
    <submittedName>
        <fullName evidence="1">Uncharacterized protein</fullName>
    </submittedName>
</protein>
<organism evidence="1 2">
    <name type="scientific">Stackebrandtia albiflava</name>
    <dbReference type="NCBI Taxonomy" id="406432"/>
    <lineage>
        <taxon>Bacteria</taxon>
        <taxon>Bacillati</taxon>
        <taxon>Actinomycetota</taxon>
        <taxon>Actinomycetes</taxon>
        <taxon>Glycomycetales</taxon>
        <taxon>Glycomycetaceae</taxon>
        <taxon>Stackebrandtia</taxon>
    </lineage>
</organism>